<dbReference type="AlphaFoldDB" id="A0A1W1C818"/>
<evidence type="ECO:0000313" key="1">
    <source>
        <dbReference type="EMBL" id="SFV61885.1"/>
    </source>
</evidence>
<proteinExistence type="predicted"/>
<dbReference type="EMBL" id="FPHD01000057">
    <property type="protein sequence ID" value="SFV61885.1"/>
    <property type="molecule type" value="Genomic_DNA"/>
</dbReference>
<dbReference type="Pfam" id="PF07394">
    <property type="entry name" value="DUF1501"/>
    <property type="match status" value="1"/>
</dbReference>
<dbReference type="InterPro" id="IPR010869">
    <property type="entry name" value="DUF1501"/>
</dbReference>
<name>A0A1W1C818_9ZZZZ</name>
<gene>
    <name evidence="1" type="ORF">MNB_SV-8-1258</name>
</gene>
<dbReference type="Pfam" id="PF10518">
    <property type="entry name" value="TAT_signal"/>
    <property type="match status" value="1"/>
</dbReference>
<organism evidence="1">
    <name type="scientific">hydrothermal vent metagenome</name>
    <dbReference type="NCBI Taxonomy" id="652676"/>
    <lineage>
        <taxon>unclassified sequences</taxon>
        <taxon>metagenomes</taxon>
        <taxon>ecological metagenomes</taxon>
    </lineage>
</organism>
<dbReference type="PANTHER" id="PTHR43737">
    <property type="entry name" value="BLL7424 PROTEIN"/>
    <property type="match status" value="1"/>
</dbReference>
<accession>A0A1W1C818</accession>
<dbReference type="InterPro" id="IPR019546">
    <property type="entry name" value="TAT_signal_bac_arc"/>
</dbReference>
<sequence>MRPIFGKQNDYDHEGKTMKKMNRRTFLKTTAVTAAMTSPLLAIDSEKKEDYKALVCILLEGGADTVNMVVPKFKVDAYKAYRALRGDITPSIASLRTLAGSRYGLHPQMPKMQRMFNYRDLAVVTNVGTLIHPVTKAQIEHGNKHVELPLGLFSQMAQQNHWMMSGHDDKGWAGAVADALAQPHTNVSVGGHNVMQHSNTYETLMAFEDDKERSLEEQLEKVATLLASRKELQSPKRQIFFVRHTGWDTHQKSLDEMQKSDAKMITELDNALDRFATRLTQLKLDNSVTTFTMFDTSRITSADMHGLNYGWGGHAFVMGGAVKAGIHGMMPNIEPNSKDMLPNTALIPTISTDQYLSTMVNWLCDGKIALHKIFPNLKHFEAETLQFMI</sequence>
<reference evidence="1" key="1">
    <citation type="submission" date="2016-10" db="EMBL/GenBank/DDBJ databases">
        <authorList>
            <person name="de Groot N.N."/>
        </authorList>
    </citation>
    <scope>NUCLEOTIDE SEQUENCE</scope>
</reference>
<protein>
    <recommendedName>
        <fullName evidence="2">Tat (Twin-arginine translocation) pathway signal sequence domain protein</fullName>
    </recommendedName>
</protein>
<evidence type="ECO:0008006" key="2">
    <source>
        <dbReference type="Google" id="ProtNLM"/>
    </source>
</evidence>
<dbReference type="PANTHER" id="PTHR43737:SF1">
    <property type="entry name" value="DUF1501 DOMAIN-CONTAINING PROTEIN"/>
    <property type="match status" value="1"/>
</dbReference>